<comment type="caution">
    <text evidence="2">The sequence shown here is derived from an EMBL/GenBank/DDBJ whole genome shotgun (WGS) entry which is preliminary data.</text>
</comment>
<dbReference type="Pfam" id="PF22564">
    <property type="entry name" value="HAAS"/>
    <property type="match status" value="1"/>
</dbReference>
<dbReference type="AlphaFoldDB" id="A0A2T0LPY5"/>
<organism evidence="2 3">
    <name type="scientific">Prauserella shujinwangii</name>
    <dbReference type="NCBI Taxonomy" id="1453103"/>
    <lineage>
        <taxon>Bacteria</taxon>
        <taxon>Bacillati</taxon>
        <taxon>Actinomycetota</taxon>
        <taxon>Actinomycetes</taxon>
        <taxon>Pseudonocardiales</taxon>
        <taxon>Pseudonocardiaceae</taxon>
        <taxon>Prauserella</taxon>
    </lineage>
</organism>
<feature type="transmembrane region" description="Helical" evidence="1">
    <location>
        <begin position="123"/>
        <end position="145"/>
    </location>
</feature>
<sequence>MTAGPVDTVTDTLARSLRGPHRARREMVREVRDGLGDATEAYQATGLSPAEAERRAVADFGDPQQVAGELQAELTARYGRRTAALMAVAFPGLVLLWDLLWALDPTPDGRALEPHAALLARAVDLLSLAAAGGSLVVAATLWLGARRGSRPELVTRGAGLLAFGTLAAVGGTSVLLNVLSGADRADATYDSPLAVVVAATTGCVACWLAVSGHRCLRLGRPRDRQRTS</sequence>
<accession>A0A2T0LPY5</accession>
<keyword evidence="1" id="KW-0472">Membrane</keyword>
<dbReference type="EMBL" id="PVNH01000009">
    <property type="protein sequence ID" value="PRX45389.1"/>
    <property type="molecule type" value="Genomic_DNA"/>
</dbReference>
<name>A0A2T0LPY5_9PSEU</name>
<feature type="transmembrane region" description="Helical" evidence="1">
    <location>
        <begin position="191"/>
        <end position="210"/>
    </location>
</feature>
<proteinExistence type="predicted"/>
<dbReference type="NCBIfam" id="NF038403">
    <property type="entry name" value="perm_prefix_1"/>
    <property type="match status" value="1"/>
</dbReference>
<keyword evidence="3" id="KW-1185">Reference proteome</keyword>
<reference evidence="2 3" key="1">
    <citation type="submission" date="2018-03" db="EMBL/GenBank/DDBJ databases">
        <title>Genomic Encyclopedia of Type Strains, Phase III (KMG-III): the genomes of soil and plant-associated and newly described type strains.</title>
        <authorList>
            <person name="Whitman W."/>
        </authorList>
    </citation>
    <scope>NUCLEOTIDE SEQUENCE [LARGE SCALE GENOMIC DNA]</scope>
    <source>
        <strain evidence="2 3">CGMCC 4.7125</strain>
    </source>
</reference>
<dbReference type="InterPro" id="IPR047928">
    <property type="entry name" value="Perm_prefix_1"/>
</dbReference>
<keyword evidence="1" id="KW-1133">Transmembrane helix</keyword>
<evidence type="ECO:0000313" key="3">
    <source>
        <dbReference type="Proteomes" id="UP000238362"/>
    </source>
</evidence>
<gene>
    <name evidence="2" type="ORF">B0I33_10952</name>
</gene>
<evidence type="ECO:0000256" key="1">
    <source>
        <dbReference type="SAM" id="Phobius"/>
    </source>
</evidence>
<protein>
    <submittedName>
        <fullName evidence="2">Uncharacterized protein</fullName>
    </submittedName>
</protein>
<feature type="transmembrane region" description="Helical" evidence="1">
    <location>
        <begin position="157"/>
        <end position="179"/>
    </location>
</feature>
<dbReference type="Proteomes" id="UP000238362">
    <property type="component" value="Unassembled WGS sequence"/>
</dbReference>
<keyword evidence="1" id="KW-0812">Transmembrane</keyword>
<dbReference type="RefSeq" id="WP_106180606.1">
    <property type="nucleotide sequence ID" value="NZ_PVNH01000009.1"/>
</dbReference>
<feature type="transmembrane region" description="Helical" evidence="1">
    <location>
        <begin position="83"/>
        <end position="103"/>
    </location>
</feature>
<evidence type="ECO:0000313" key="2">
    <source>
        <dbReference type="EMBL" id="PRX45389.1"/>
    </source>
</evidence>
<dbReference type="OrthoDB" id="5187995at2"/>